<feature type="transmembrane region" description="Helical" evidence="8">
    <location>
        <begin position="239"/>
        <end position="257"/>
    </location>
</feature>
<protein>
    <recommendedName>
        <fullName evidence="8">Probable membrane transporter protein</fullName>
    </recommendedName>
</protein>
<keyword evidence="7 8" id="KW-0472">Membrane</keyword>
<organism evidence="9 10">
    <name type="scientific">Microlunatus antarcticus</name>
    <dbReference type="NCBI Taxonomy" id="53388"/>
    <lineage>
        <taxon>Bacteria</taxon>
        <taxon>Bacillati</taxon>
        <taxon>Actinomycetota</taxon>
        <taxon>Actinomycetes</taxon>
        <taxon>Propionibacteriales</taxon>
        <taxon>Propionibacteriaceae</taxon>
        <taxon>Microlunatus</taxon>
    </lineage>
</organism>
<evidence type="ECO:0000313" key="10">
    <source>
        <dbReference type="Proteomes" id="UP000565572"/>
    </source>
</evidence>
<evidence type="ECO:0000256" key="4">
    <source>
        <dbReference type="ARBA" id="ARBA00022475"/>
    </source>
</evidence>
<evidence type="ECO:0000256" key="1">
    <source>
        <dbReference type="ARBA" id="ARBA00004651"/>
    </source>
</evidence>
<comment type="subcellular location">
    <subcellularLocation>
        <location evidence="1 8">Cell membrane</location>
        <topology evidence="1 8">Multi-pass membrane protein</topology>
    </subcellularLocation>
</comment>
<dbReference type="PANTHER" id="PTHR30269:SF0">
    <property type="entry name" value="MEMBRANE TRANSPORTER PROTEIN YFCA-RELATED"/>
    <property type="match status" value="1"/>
</dbReference>
<dbReference type="RefSeq" id="WP_183337123.1">
    <property type="nucleotide sequence ID" value="NZ_JACHZG010000001.1"/>
</dbReference>
<evidence type="ECO:0000256" key="7">
    <source>
        <dbReference type="ARBA" id="ARBA00023136"/>
    </source>
</evidence>
<dbReference type="AlphaFoldDB" id="A0A7W5P6Q6"/>
<dbReference type="PANTHER" id="PTHR30269">
    <property type="entry name" value="TRANSMEMBRANE PROTEIN YFCA"/>
    <property type="match status" value="1"/>
</dbReference>
<evidence type="ECO:0000256" key="2">
    <source>
        <dbReference type="ARBA" id="ARBA00009142"/>
    </source>
</evidence>
<dbReference type="InterPro" id="IPR052017">
    <property type="entry name" value="TSUP"/>
</dbReference>
<dbReference type="Pfam" id="PF01925">
    <property type="entry name" value="TauE"/>
    <property type="match status" value="1"/>
</dbReference>
<evidence type="ECO:0000256" key="3">
    <source>
        <dbReference type="ARBA" id="ARBA00022448"/>
    </source>
</evidence>
<evidence type="ECO:0000256" key="8">
    <source>
        <dbReference type="RuleBase" id="RU363041"/>
    </source>
</evidence>
<keyword evidence="3" id="KW-0813">Transport</keyword>
<keyword evidence="10" id="KW-1185">Reference proteome</keyword>
<dbReference type="GO" id="GO:0005886">
    <property type="term" value="C:plasma membrane"/>
    <property type="evidence" value="ECO:0007669"/>
    <property type="project" value="UniProtKB-SubCell"/>
</dbReference>
<reference evidence="9 10" key="1">
    <citation type="submission" date="2020-08" db="EMBL/GenBank/DDBJ databases">
        <title>Sequencing the genomes of 1000 actinobacteria strains.</title>
        <authorList>
            <person name="Klenk H.-P."/>
        </authorList>
    </citation>
    <scope>NUCLEOTIDE SEQUENCE [LARGE SCALE GENOMIC DNA]</scope>
    <source>
        <strain evidence="9 10">DSM 11053</strain>
    </source>
</reference>
<feature type="transmembrane region" description="Helical" evidence="8">
    <location>
        <begin position="194"/>
        <end position="219"/>
    </location>
</feature>
<feature type="transmembrane region" description="Helical" evidence="8">
    <location>
        <begin position="82"/>
        <end position="101"/>
    </location>
</feature>
<comment type="caution">
    <text evidence="9">The sequence shown here is derived from an EMBL/GenBank/DDBJ whole genome shotgun (WGS) entry which is preliminary data.</text>
</comment>
<keyword evidence="4 8" id="KW-1003">Cell membrane</keyword>
<sequence length="265" mass="26795">MLAGLDLPLATLVLLVVVAFAAGWIDAVVGGGGLVQLPALLIGLPAGTPPAAILGTNKLSSMWGTATSAITYARRVRPDWRTVLSLVVGAGLGSAGGAQLAKLLPKDAFTPIVLVALVGVGLYTWRRPQLGLVSAVRHTGGAHYGRTAVIGLVVGAYDGFLGPGTGSFFVIALVGVLGYGFLEASGKAKIANLVTNVAALGVFAAHGTVLWGLGLSMGAANLLGGYLGARTAIARGNGFVRRVFLVVVAALAIKLAYDTVRMLAS</sequence>
<dbReference type="EMBL" id="JACHZG010000001">
    <property type="protein sequence ID" value="MBB3326121.1"/>
    <property type="molecule type" value="Genomic_DNA"/>
</dbReference>
<proteinExistence type="inferred from homology"/>
<keyword evidence="5 8" id="KW-0812">Transmembrane</keyword>
<name>A0A7W5P6Q6_9ACTN</name>
<keyword evidence="6 8" id="KW-1133">Transmembrane helix</keyword>
<feature type="transmembrane region" description="Helical" evidence="8">
    <location>
        <begin position="160"/>
        <end position="182"/>
    </location>
</feature>
<comment type="similarity">
    <text evidence="2 8">Belongs to the 4-toluene sulfonate uptake permease (TSUP) (TC 2.A.102) family.</text>
</comment>
<evidence type="ECO:0000256" key="6">
    <source>
        <dbReference type="ARBA" id="ARBA00022989"/>
    </source>
</evidence>
<accession>A0A7W5P6Q6</accession>
<dbReference type="Proteomes" id="UP000565572">
    <property type="component" value="Unassembled WGS sequence"/>
</dbReference>
<evidence type="ECO:0000313" key="9">
    <source>
        <dbReference type="EMBL" id="MBB3326121.1"/>
    </source>
</evidence>
<evidence type="ECO:0000256" key="5">
    <source>
        <dbReference type="ARBA" id="ARBA00022692"/>
    </source>
</evidence>
<dbReference type="InterPro" id="IPR002781">
    <property type="entry name" value="TM_pro_TauE-like"/>
</dbReference>
<gene>
    <name evidence="9" type="ORF">FHX39_001065</name>
</gene>